<comment type="caution">
    <text evidence="2">The sequence shown here is derived from an EMBL/GenBank/DDBJ whole genome shotgun (WGS) entry which is preliminary data.</text>
</comment>
<gene>
    <name evidence="2" type="ORF">GM676_18680</name>
</gene>
<evidence type="ECO:0000313" key="2">
    <source>
        <dbReference type="EMBL" id="MTV39590.1"/>
    </source>
</evidence>
<organism evidence="2 3">
    <name type="scientific">Duganella radicis</name>
    <dbReference type="NCBI Taxonomy" id="551988"/>
    <lineage>
        <taxon>Bacteria</taxon>
        <taxon>Pseudomonadati</taxon>
        <taxon>Pseudomonadota</taxon>
        <taxon>Betaproteobacteria</taxon>
        <taxon>Burkholderiales</taxon>
        <taxon>Oxalobacteraceae</taxon>
        <taxon>Telluria group</taxon>
        <taxon>Duganella</taxon>
    </lineage>
</organism>
<keyword evidence="1" id="KW-0472">Membrane</keyword>
<keyword evidence="1" id="KW-0812">Transmembrane</keyword>
<dbReference type="AlphaFoldDB" id="A0A6L6PKJ3"/>
<sequence>MKRSLSKFLSVGSGMAIGTLIYTGLLSSAHEFDFARAAFVGLFGGIAAAMWPQKK</sequence>
<name>A0A6L6PKJ3_9BURK</name>
<accession>A0A6L6PKJ3</accession>
<dbReference type="EMBL" id="WNKY01000021">
    <property type="protein sequence ID" value="MTV39590.1"/>
    <property type="molecule type" value="Genomic_DNA"/>
</dbReference>
<protein>
    <submittedName>
        <fullName evidence="2">Uncharacterized protein</fullName>
    </submittedName>
</protein>
<feature type="transmembrane region" description="Helical" evidence="1">
    <location>
        <begin position="7"/>
        <end position="28"/>
    </location>
</feature>
<keyword evidence="1" id="KW-1133">Transmembrane helix</keyword>
<keyword evidence="3" id="KW-1185">Reference proteome</keyword>
<evidence type="ECO:0000256" key="1">
    <source>
        <dbReference type="SAM" id="Phobius"/>
    </source>
</evidence>
<dbReference type="Proteomes" id="UP000475582">
    <property type="component" value="Unassembled WGS sequence"/>
</dbReference>
<evidence type="ECO:0000313" key="3">
    <source>
        <dbReference type="Proteomes" id="UP000475582"/>
    </source>
</evidence>
<proteinExistence type="predicted"/>
<dbReference type="RefSeq" id="WP_155465365.1">
    <property type="nucleotide sequence ID" value="NZ_WNKY01000021.1"/>
</dbReference>
<reference evidence="2 3" key="1">
    <citation type="submission" date="2019-11" db="EMBL/GenBank/DDBJ databases">
        <title>Type strains purchased from KCTC, JCM and DSMZ.</title>
        <authorList>
            <person name="Lu H."/>
        </authorList>
    </citation>
    <scope>NUCLEOTIDE SEQUENCE [LARGE SCALE GENOMIC DNA]</scope>
    <source>
        <strain evidence="2 3">KCTC 22382</strain>
    </source>
</reference>
<feature type="transmembrane region" description="Helical" evidence="1">
    <location>
        <begin position="34"/>
        <end position="51"/>
    </location>
</feature>